<dbReference type="InterPro" id="IPR000485">
    <property type="entry name" value="AsnC-type_HTH_dom"/>
</dbReference>
<dbReference type="GO" id="GO:0006355">
    <property type="term" value="P:regulation of DNA-templated transcription"/>
    <property type="evidence" value="ECO:0007669"/>
    <property type="project" value="UniProtKB-ARBA"/>
</dbReference>
<dbReference type="Pfam" id="PF13412">
    <property type="entry name" value="HTH_24"/>
    <property type="match status" value="1"/>
</dbReference>
<evidence type="ECO:0000256" key="1">
    <source>
        <dbReference type="ARBA" id="ARBA00023015"/>
    </source>
</evidence>
<dbReference type="GO" id="GO:0043565">
    <property type="term" value="F:sequence-specific DNA binding"/>
    <property type="evidence" value="ECO:0007669"/>
    <property type="project" value="InterPro"/>
</dbReference>
<protein>
    <submittedName>
        <fullName evidence="5">DNA-binding Lrp family transcriptional regulator</fullName>
    </submittedName>
</protein>
<dbReference type="SUPFAM" id="SSF54909">
    <property type="entry name" value="Dimeric alpha+beta barrel"/>
    <property type="match status" value="1"/>
</dbReference>
<keyword evidence="2 5" id="KW-0238">DNA-binding</keyword>
<keyword evidence="3" id="KW-0804">Transcription</keyword>
<dbReference type="InterPro" id="IPR011991">
    <property type="entry name" value="ArsR-like_HTH"/>
</dbReference>
<comment type="caution">
    <text evidence="5">The sequence shown here is derived from an EMBL/GenBank/DDBJ whole genome shotgun (WGS) entry which is preliminary data.</text>
</comment>
<dbReference type="Pfam" id="PF01037">
    <property type="entry name" value="AsnC_trans_reg"/>
    <property type="match status" value="1"/>
</dbReference>
<sequence length="167" mass="18756">MQRVKLDRIDRRILRDLQDDGRMTNVELARRAGISAPPCLRRVRALEEAGYIRGYHANVDPHALGYNVTVFAQVGLNSQAEADLRAFEALVNGWEQVRECHMLAGETDFLLKVVAKDWDDYQRFLTTRLTAAPNVAHVKSALAIRTGKLKPGVPIDTEEGSDVLFDK</sequence>
<keyword evidence="6" id="KW-1185">Reference proteome</keyword>
<evidence type="ECO:0000256" key="3">
    <source>
        <dbReference type="ARBA" id="ARBA00023163"/>
    </source>
</evidence>
<name>A0A7X0DMW6_NOVIT</name>
<dbReference type="PRINTS" id="PR00033">
    <property type="entry name" value="HTHASNC"/>
</dbReference>
<dbReference type="AlphaFoldDB" id="A0A7X0DMW6"/>
<gene>
    <name evidence="5" type="ORF">FHS48_002834</name>
</gene>
<dbReference type="Proteomes" id="UP000544872">
    <property type="component" value="Unassembled WGS sequence"/>
</dbReference>
<dbReference type="GO" id="GO:0043200">
    <property type="term" value="P:response to amino acid"/>
    <property type="evidence" value="ECO:0007669"/>
    <property type="project" value="TreeGrafter"/>
</dbReference>
<organism evidence="5 6">
    <name type="scientific">Novispirillum itersonii</name>
    <name type="common">Aquaspirillum itersonii</name>
    <dbReference type="NCBI Taxonomy" id="189"/>
    <lineage>
        <taxon>Bacteria</taxon>
        <taxon>Pseudomonadati</taxon>
        <taxon>Pseudomonadota</taxon>
        <taxon>Alphaproteobacteria</taxon>
        <taxon>Rhodospirillales</taxon>
        <taxon>Novispirillaceae</taxon>
        <taxon>Novispirillum</taxon>
    </lineage>
</organism>
<dbReference type="PANTHER" id="PTHR30154">
    <property type="entry name" value="LEUCINE-RESPONSIVE REGULATORY PROTEIN"/>
    <property type="match status" value="1"/>
</dbReference>
<dbReference type="GO" id="GO:0005829">
    <property type="term" value="C:cytosol"/>
    <property type="evidence" value="ECO:0007669"/>
    <property type="project" value="TreeGrafter"/>
</dbReference>
<dbReference type="CDD" id="cd00090">
    <property type="entry name" value="HTH_ARSR"/>
    <property type="match status" value="1"/>
</dbReference>
<evidence type="ECO:0000313" key="6">
    <source>
        <dbReference type="Proteomes" id="UP000544872"/>
    </source>
</evidence>
<proteinExistence type="predicted"/>
<dbReference type="InterPro" id="IPR019888">
    <property type="entry name" value="Tscrpt_reg_AsnC-like"/>
</dbReference>
<dbReference type="InterPro" id="IPR036390">
    <property type="entry name" value="WH_DNA-bd_sf"/>
</dbReference>
<dbReference type="Gene3D" id="1.10.10.10">
    <property type="entry name" value="Winged helix-like DNA-binding domain superfamily/Winged helix DNA-binding domain"/>
    <property type="match status" value="1"/>
</dbReference>
<reference evidence="5 6" key="1">
    <citation type="submission" date="2020-08" db="EMBL/GenBank/DDBJ databases">
        <title>Genomic Encyclopedia of Type Strains, Phase IV (KMG-IV): sequencing the most valuable type-strain genomes for metagenomic binning, comparative biology and taxonomic classification.</title>
        <authorList>
            <person name="Goeker M."/>
        </authorList>
    </citation>
    <scope>NUCLEOTIDE SEQUENCE [LARGE SCALE GENOMIC DNA]</scope>
    <source>
        <strain evidence="5 6">DSM 11590</strain>
    </source>
</reference>
<feature type="domain" description="HTH asnC-type" evidence="4">
    <location>
        <begin position="6"/>
        <end position="67"/>
    </location>
</feature>
<accession>A0A7X0DMW6</accession>
<evidence type="ECO:0000256" key="2">
    <source>
        <dbReference type="ARBA" id="ARBA00023125"/>
    </source>
</evidence>
<dbReference type="InterPro" id="IPR011008">
    <property type="entry name" value="Dimeric_a/b-barrel"/>
</dbReference>
<evidence type="ECO:0000259" key="4">
    <source>
        <dbReference type="PROSITE" id="PS50956"/>
    </source>
</evidence>
<dbReference type="SMART" id="SM00344">
    <property type="entry name" value="HTH_ASNC"/>
    <property type="match status" value="1"/>
</dbReference>
<dbReference type="PROSITE" id="PS50956">
    <property type="entry name" value="HTH_ASNC_2"/>
    <property type="match status" value="1"/>
</dbReference>
<dbReference type="InterPro" id="IPR036388">
    <property type="entry name" value="WH-like_DNA-bd_sf"/>
</dbReference>
<dbReference type="InterPro" id="IPR019887">
    <property type="entry name" value="Tscrpt_reg_AsnC/Lrp_C"/>
</dbReference>
<evidence type="ECO:0000313" key="5">
    <source>
        <dbReference type="EMBL" id="MBB6211395.1"/>
    </source>
</evidence>
<dbReference type="Gene3D" id="3.30.70.920">
    <property type="match status" value="1"/>
</dbReference>
<dbReference type="RefSeq" id="WP_184264212.1">
    <property type="nucleotide sequence ID" value="NZ_JACIIX010000011.1"/>
</dbReference>
<keyword evidence="1" id="KW-0805">Transcription regulation</keyword>
<dbReference type="SUPFAM" id="SSF46785">
    <property type="entry name" value="Winged helix' DNA-binding domain"/>
    <property type="match status" value="1"/>
</dbReference>
<dbReference type="EMBL" id="JACIIX010000011">
    <property type="protein sequence ID" value="MBB6211395.1"/>
    <property type="molecule type" value="Genomic_DNA"/>
</dbReference>
<dbReference type="PANTHER" id="PTHR30154:SF34">
    <property type="entry name" value="TRANSCRIPTIONAL REGULATOR AZLB"/>
    <property type="match status" value="1"/>
</dbReference>